<evidence type="ECO:0000256" key="2">
    <source>
        <dbReference type="ARBA" id="ARBA00023125"/>
    </source>
</evidence>
<dbReference type="Proteomes" id="UP001153076">
    <property type="component" value="Unassembled WGS sequence"/>
</dbReference>
<evidence type="ECO:0000259" key="6">
    <source>
        <dbReference type="PROSITE" id="PS51742"/>
    </source>
</evidence>
<dbReference type="Gene3D" id="3.30.1330.80">
    <property type="entry name" value="Hypothetical protein, similar to alpha- acetolactate decarboxylase, domain 2"/>
    <property type="match status" value="1"/>
</dbReference>
<feature type="domain" description="PPC" evidence="6">
    <location>
        <begin position="141"/>
        <end position="295"/>
    </location>
</feature>
<feature type="region of interest" description="Disordered" evidence="5">
    <location>
        <begin position="1"/>
        <end position="76"/>
    </location>
</feature>
<protein>
    <recommendedName>
        <fullName evidence="4">AT-hook motif nuclear-localized protein</fullName>
    </recommendedName>
</protein>
<keyword evidence="3 4" id="KW-0804">Transcription</keyword>
<evidence type="ECO:0000313" key="8">
    <source>
        <dbReference type="Proteomes" id="UP001153076"/>
    </source>
</evidence>
<dbReference type="Pfam" id="PF03479">
    <property type="entry name" value="PCC"/>
    <property type="match status" value="1"/>
</dbReference>
<gene>
    <name evidence="7" type="ORF">Cgig2_026758</name>
</gene>
<dbReference type="SUPFAM" id="SSF117856">
    <property type="entry name" value="AF0104/ALDC/Ptd012-like"/>
    <property type="match status" value="1"/>
</dbReference>
<evidence type="ECO:0000256" key="1">
    <source>
        <dbReference type="ARBA" id="ARBA00023015"/>
    </source>
</evidence>
<feature type="compositionally biased region" description="Polar residues" evidence="5">
    <location>
        <begin position="295"/>
        <end position="323"/>
    </location>
</feature>
<dbReference type="InterPro" id="IPR039605">
    <property type="entry name" value="AHL"/>
</dbReference>
<proteinExistence type="predicted"/>
<comment type="caution">
    <text evidence="7">The sequence shown here is derived from an EMBL/GenBank/DDBJ whole genome shotgun (WGS) entry which is preliminary data.</text>
</comment>
<evidence type="ECO:0000256" key="5">
    <source>
        <dbReference type="SAM" id="MobiDB-lite"/>
    </source>
</evidence>
<keyword evidence="1 4" id="KW-0805">Transcription regulation</keyword>
<dbReference type="GO" id="GO:0003680">
    <property type="term" value="F:minor groove of adenine-thymine-rich DNA binding"/>
    <property type="evidence" value="ECO:0007669"/>
    <property type="project" value="UniProtKB-UniRule"/>
</dbReference>
<keyword evidence="2 4" id="KW-0238">DNA-binding</keyword>
<comment type="subcellular location">
    <subcellularLocation>
        <location evidence="4">Nucleus</location>
    </subcellularLocation>
</comment>
<comment type="function">
    <text evidence="4">Transcription factor that specifically binds AT-rich DNA sequences related to the nuclear matrix attachment regions (MARs).</text>
</comment>
<keyword evidence="4" id="KW-0539">Nucleus</keyword>
<evidence type="ECO:0000256" key="4">
    <source>
        <dbReference type="RuleBase" id="RU367031"/>
    </source>
</evidence>
<feature type="compositionally biased region" description="Low complexity" evidence="5">
    <location>
        <begin position="45"/>
        <end position="62"/>
    </location>
</feature>
<dbReference type="CDD" id="cd11378">
    <property type="entry name" value="DUF296"/>
    <property type="match status" value="1"/>
</dbReference>
<dbReference type="PANTHER" id="PTHR31500:SF56">
    <property type="entry name" value="AT-HOOK MOTIF NUCLEAR-LOCALIZED PROTEIN"/>
    <property type="match status" value="1"/>
</dbReference>
<feature type="region of interest" description="Disordered" evidence="5">
    <location>
        <begin position="291"/>
        <end position="371"/>
    </location>
</feature>
<feature type="compositionally biased region" description="Polar residues" evidence="5">
    <location>
        <begin position="332"/>
        <end position="352"/>
    </location>
</feature>
<name>A0A9Q1GLP0_9CARY</name>
<comment type="domain">
    <text evidence="4">The PPC domain mediates interactions between AHL proteins.</text>
</comment>
<evidence type="ECO:0000256" key="3">
    <source>
        <dbReference type="ARBA" id="ARBA00023163"/>
    </source>
</evidence>
<evidence type="ECO:0000313" key="7">
    <source>
        <dbReference type="EMBL" id="KAJ8422308.1"/>
    </source>
</evidence>
<feature type="compositionally biased region" description="Polar residues" evidence="5">
    <location>
        <begin position="7"/>
        <end position="18"/>
    </location>
</feature>
<accession>A0A9Q1GLP0</accession>
<dbReference type="InterPro" id="IPR005175">
    <property type="entry name" value="PPC_dom"/>
</dbReference>
<dbReference type="EMBL" id="JAKOGI010002305">
    <property type="protein sequence ID" value="KAJ8422308.1"/>
    <property type="molecule type" value="Genomic_DNA"/>
</dbReference>
<sequence>MEEKESTISGSPENTDSGSLMPISRGLGGLVQAAPTAASQTHRPGSSASGEGSAISAIGSVSGKKKRGRPRKYDADGNLNPIYAAAAARKAMSPPPVPPPGFSFTMSSDFEPKRGRGRATTSSGNWHQLGSLGELLANTGGVDFTPYIITVHSGEDVAAIILSFSQKGPQGICILSANGAISNVTIRQLGSSGGLLTYEGRFEILSLTGSYTFSESGGVRSRNGGLSISLAGPDGRVVGGSVAGWLIAASPIQDCDYFFLIKVVVGTFVPMGSKAYKRKNLRRSPTAAFPALPETMTSPTWTSHSTPGTEVDQQVGQMPTQSHSEPDDSIGSGHNLNVVSSHDTPEWSNGGSEPSPDQRFYPDINVSVPAM</sequence>
<keyword evidence="8" id="KW-1185">Reference proteome</keyword>
<dbReference type="OrthoDB" id="1903967at2759"/>
<organism evidence="7 8">
    <name type="scientific">Carnegiea gigantea</name>
    <dbReference type="NCBI Taxonomy" id="171969"/>
    <lineage>
        <taxon>Eukaryota</taxon>
        <taxon>Viridiplantae</taxon>
        <taxon>Streptophyta</taxon>
        <taxon>Embryophyta</taxon>
        <taxon>Tracheophyta</taxon>
        <taxon>Spermatophyta</taxon>
        <taxon>Magnoliopsida</taxon>
        <taxon>eudicotyledons</taxon>
        <taxon>Gunneridae</taxon>
        <taxon>Pentapetalae</taxon>
        <taxon>Caryophyllales</taxon>
        <taxon>Cactineae</taxon>
        <taxon>Cactaceae</taxon>
        <taxon>Cactoideae</taxon>
        <taxon>Echinocereeae</taxon>
        <taxon>Carnegiea</taxon>
    </lineage>
</organism>
<dbReference type="GO" id="GO:0005634">
    <property type="term" value="C:nucleus"/>
    <property type="evidence" value="ECO:0007669"/>
    <property type="project" value="UniProtKB-SubCell"/>
</dbReference>
<dbReference type="AlphaFoldDB" id="A0A9Q1GLP0"/>
<dbReference type="PANTHER" id="PTHR31500">
    <property type="entry name" value="AT-HOOK MOTIF NUCLEAR-LOCALIZED PROTEIN 9"/>
    <property type="match status" value="1"/>
</dbReference>
<dbReference type="PROSITE" id="PS51742">
    <property type="entry name" value="PPC"/>
    <property type="match status" value="1"/>
</dbReference>
<reference evidence="7" key="1">
    <citation type="submission" date="2022-04" db="EMBL/GenBank/DDBJ databases">
        <title>Carnegiea gigantea Genome sequencing and assembly v2.</title>
        <authorList>
            <person name="Copetti D."/>
            <person name="Sanderson M.J."/>
            <person name="Burquez A."/>
            <person name="Wojciechowski M.F."/>
        </authorList>
    </citation>
    <scope>NUCLEOTIDE SEQUENCE</scope>
    <source>
        <strain evidence="7">SGP5-SGP5p</strain>
        <tissue evidence="7">Aerial part</tissue>
    </source>
</reference>